<dbReference type="GO" id="GO:0000122">
    <property type="term" value="P:negative regulation of transcription by RNA polymerase II"/>
    <property type="evidence" value="ECO:0007669"/>
    <property type="project" value="UniProtKB-ARBA"/>
</dbReference>
<keyword evidence="7" id="KW-0539">Nucleus</keyword>
<feature type="region of interest" description="Disordered" evidence="9">
    <location>
        <begin position="17"/>
        <end position="42"/>
    </location>
</feature>
<dbReference type="eggNOG" id="KOG1721">
    <property type="taxonomic scope" value="Eukaryota"/>
</dbReference>
<evidence type="ECO:0000256" key="2">
    <source>
        <dbReference type="ARBA" id="ARBA00022491"/>
    </source>
</evidence>
<dbReference type="PANTHER" id="PTHR23235:SF120">
    <property type="entry name" value="KRUPPEL-LIKE FACTOR 15"/>
    <property type="match status" value="1"/>
</dbReference>
<feature type="compositionally biased region" description="Polar residues" evidence="9">
    <location>
        <begin position="108"/>
        <end position="127"/>
    </location>
</feature>
<dbReference type="PROSITE" id="PS00028">
    <property type="entry name" value="ZINC_FINGER_C2H2_1"/>
    <property type="match status" value="2"/>
</dbReference>
<feature type="compositionally biased region" description="Low complexity" evidence="9">
    <location>
        <begin position="60"/>
        <end position="78"/>
    </location>
</feature>
<dbReference type="GO" id="GO:0000978">
    <property type="term" value="F:RNA polymerase II cis-regulatory region sequence-specific DNA binding"/>
    <property type="evidence" value="ECO:0007669"/>
    <property type="project" value="TreeGrafter"/>
</dbReference>
<dbReference type="GO" id="GO:0008270">
    <property type="term" value="F:zinc ion binding"/>
    <property type="evidence" value="ECO:0007669"/>
    <property type="project" value="UniProtKB-KW"/>
</dbReference>
<evidence type="ECO:0000313" key="12">
    <source>
        <dbReference type="Proteomes" id="UP000011777"/>
    </source>
</evidence>
<feature type="compositionally biased region" description="Polar residues" evidence="9">
    <location>
        <begin position="31"/>
        <end position="42"/>
    </location>
</feature>
<evidence type="ECO:0000256" key="5">
    <source>
        <dbReference type="ARBA" id="ARBA00022771"/>
    </source>
</evidence>
<dbReference type="InterPro" id="IPR013087">
    <property type="entry name" value="Znf_C2H2_type"/>
</dbReference>
<gene>
    <name evidence="11" type="ORF">G210_1949</name>
</gene>
<keyword evidence="5 8" id="KW-0863">Zinc-finger</keyword>
<dbReference type="OMA" id="KHECPWP"/>
<evidence type="ECO:0000256" key="6">
    <source>
        <dbReference type="ARBA" id="ARBA00022833"/>
    </source>
</evidence>
<accession>M3J6H4</accession>
<dbReference type="HOGENOM" id="CLU_069169_0_0_1"/>
<dbReference type="SMR" id="M3J6H4"/>
<sequence length="330" mass="36830">MLYQQYPILTTTAPTVATTTTTSTTSSGPTINNSSRKNSTSLPSFNELLTSIPLPNDFKNSNTTTTTATSPITSTNNNYYVNQPPIQHRLPTPPLYTTTSTNSNSKSQQVSPHLQPVQNYQQPSVPQVPQHYYPSYHYGPPQQSQQLMMMRPSPVRINNNSNTCTSNPITPTSSTFQHQQPPPPHQIHQIHQVPTSIPQMHPYYQPTTTITNNTQEIRSSSTGNLASAFTSSITTSTSTSPIQTNTTNKDPRRKHVCKVCSRSFTTSGHLARHNRIHTGERKHECPWPTCDARFARQDNCNQHYKTHTNGKNKRNRLAANNNGHKGKSLI</sequence>
<evidence type="ECO:0000256" key="3">
    <source>
        <dbReference type="ARBA" id="ARBA00022723"/>
    </source>
</evidence>
<protein>
    <submittedName>
        <fullName evidence="11">Nrg1</fullName>
    </submittedName>
</protein>
<feature type="region of interest" description="Disordered" evidence="9">
    <location>
        <begin position="232"/>
        <end position="253"/>
    </location>
</feature>
<feature type="domain" description="C2H2-type" evidence="10">
    <location>
        <begin position="283"/>
        <end position="312"/>
    </location>
</feature>
<feature type="compositionally biased region" description="Basic residues" evidence="9">
    <location>
        <begin position="305"/>
        <end position="316"/>
    </location>
</feature>
<dbReference type="FunFam" id="3.30.160.60:FF:001382">
    <property type="entry name" value="Transcriptional repressor"/>
    <property type="match status" value="1"/>
</dbReference>
<feature type="compositionally biased region" description="Low complexity" evidence="9">
    <location>
        <begin position="17"/>
        <end position="30"/>
    </location>
</feature>
<keyword evidence="2" id="KW-0678">Repressor</keyword>
<dbReference type="Gene3D" id="3.30.160.60">
    <property type="entry name" value="Classic Zinc Finger"/>
    <property type="match status" value="2"/>
</dbReference>
<dbReference type="Pfam" id="PF00096">
    <property type="entry name" value="zf-C2H2"/>
    <property type="match status" value="1"/>
</dbReference>
<proteinExistence type="predicted"/>
<dbReference type="InterPro" id="IPR036236">
    <property type="entry name" value="Znf_C2H2_sf"/>
</dbReference>
<dbReference type="GO" id="GO:0005634">
    <property type="term" value="C:nucleus"/>
    <property type="evidence" value="ECO:0007669"/>
    <property type="project" value="UniProtKB-SubCell"/>
</dbReference>
<keyword evidence="4" id="KW-0677">Repeat</keyword>
<dbReference type="FunFam" id="3.30.160.60:FF:002160">
    <property type="entry name" value="Transcriptional regulator NRG1"/>
    <property type="match status" value="1"/>
</dbReference>
<dbReference type="PROSITE" id="PS50157">
    <property type="entry name" value="ZINC_FINGER_C2H2_2"/>
    <property type="match status" value="2"/>
</dbReference>
<dbReference type="SUPFAM" id="SSF57667">
    <property type="entry name" value="beta-beta-alpha zinc fingers"/>
    <property type="match status" value="1"/>
</dbReference>
<dbReference type="GO" id="GO:0000981">
    <property type="term" value="F:DNA-binding transcription factor activity, RNA polymerase II-specific"/>
    <property type="evidence" value="ECO:0007669"/>
    <property type="project" value="TreeGrafter"/>
</dbReference>
<feature type="compositionally biased region" description="Low complexity" evidence="9">
    <location>
        <begin position="97"/>
        <end position="107"/>
    </location>
</feature>
<keyword evidence="12" id="KW-1185">Reference proteome</keyword>
<dbReference type="OrthoDB" id="6365676at2759"/>
<comment type="subcellular location">
    <subcellularLocation>
        <location evidence="1">Nucleus</location>
    </subcellularLocation>
</comment>
<feature type="region of interest" description="Disordered" evidence="9">
    <location>
        <begin position="56"/>
        <end position="142"/>
    </location>
</feature>
<evidence type="ECO:0000256" key="8">
    <source>
        <dbReference type="PROSITE-ProRule" id="PRU00042"/>
    </source>
</evidence>
<evidence type="ECO:0000256" key="9">
    <source>
        <dbReference type="SAM" id="MobiDB-lite"/>
    </source>
</evidence>
<comment type="caution">
    <text evidence="11">The sequence shown here is derived from an EMBL/GenBank/DDBJ whole genome shotgun (WGS) entry which is preliminary data.</text>
</comment>
<organism evidence="11 12">
    <name type="scientific">Candida maltosa (strain Xu316)</name>
    <name type="common">Yeast</name>
    <dbReference type="NCBI Taxonomy" id="1245528"/>
    <lineage>
        <taxon>Eukaryota</taxon>
        <taxon>Fungi</taxon>
        <taxon>Dikarya</taxon>
        <taxon>Ascomycota</taxon>
        <taxon>Saccharomycotina</taxon>
        <taxon>Pichiomycetes</taxon>
        <taxon>Debaryomycetaceae</taxon>
        <taxon>Candida/Lodderomyces clade</taxon>
        <taxon>Candida</taxon>
    </lineage>
</organism>
<evidence type="ECO:0000259" key="10">
    <source>
        <dbReference type="PROSITE" id="PS50157"/>
    </source>
</evidence>
<evidence type="ECO:0000256" key="4">
    <source>
        <dbReference type="ARBA" id="ARBA00022737"/>
    </source>
</evidence>
<keyword evidence="3" id="KW-0479">Metal-binding</keyword>
<feature type="compositionally biased region" description="Low complexity" evidence="9">
    <location>
        <begin position="232"/>
        <end position="248"/>
    </location>
</feature>
<dbReference type="STRING" id="1245528.M3J6H4"/>
<feature type="domain" description="C2H2-type" evidence="10">
    <location>
        <begin position="255"/>
        <end position="282"/>
    </location>
</feature>
<dbReference type="EMBL" id="AOGT01001458">
    <property type="protein sequence ID" value="EMG47643.1"/>
    <property type="molecule type" value="Genomic_DNA"/>
</dbReference>
<reference evidence="11 12" key="1">
    <citation type="submission" date="2013-02" db="EMBL/GenBank/DDBJ databases">
        <title>Genome sequence of Candida maltosa Xu316, a potential industrial strain for xylitol and ethanol production.</title>
        <authorList>
            <person name="Yu J."/>
            <person name="Wang Q."/>
            <person name="Geng X."/>
            <person name="Bao W."/>
            <person name="He P."/>
            <person name="Cai J."/>
        </authorList>
    </citation>
    <scope>NUCLEOTIDE SEQUENCE [LARGE SCALE GENOMIC DNA]</scope>
    <source>
        <strain evidence="12">Xu316</strain>
    </source>
</reference>
<dbReference type="GO" id="GO:0060258">
    <property type="term" value="P:negative regulation of filamentous growth"/>
    <property type="evidence" value="ECO:0007669"/>
    <property type="project" value="UniProtKB-ARBA"/>
</dbReference>
<evidence type="ECO:0000256" key="1">
    <source>
        <dbReference type="ARBA" id="ARBA00004123"/>
    </source>
</evidence>
<feature type="region of interest" description="Disordered" evidence="9">
    <location>
        <begin position="305"/>
        <end position="330"/>
    </location>
</feature>
<dbReference type="PANTHER" id="PTHR23235">
    <property type="entry name" value="KRUEPPEL-LIKE TRANSCRIPTION FACTOR"/>
    <property type="match status" value="1"/>
</dbReference>
<evidence type="ECO:0000256" key="7">
    <source>
        <dbReference type="ARBA" id="ARBA00023242"/>
    </source>
</evidence>
<evidence type="ECO:0000313" key="11">
    <source>
        <dbReference type="EMBL" id="EMG47643.1"/>
    </source>
</evidence>
<dbReference type="SMART" id="SM00355">
    <property type="entry name" value="ZnF_C2H2"/>
    <property type="match status" value="2"/>
</dbReference>
<name>M3J6H4_CANMX</name>
<dbReference type="Proteomes" id="UP000011777">
    <property type="component" value="Unassembled WGS sequence"/>
</dbReference>
<dbReference type="AlphaFoldDB" id="M3J6H4"/>
<keyword evidence="6" id="KW-0862">Zinc</keyword>